<dbReference type="PROSITE" id="PS51462">
    <property type="entry name" value="NUDIX"/>
    <property type="match status" value="1"/>
</dbReference>
<name>A0A5D4RAW8_9BACI</name>
<dbReference type="AlphaFoldDB" id="A0A5D4RAW8"/>
<dbReference type="EMBL" id="VTER01000006">
    <property type="protein sequence ID" value="TYS47810.1"/>
    <property type="molecule type" value="Genomic_DNA"/>
</dbReference>
<evidence type="ECO:0000256" key="1">
    <source>
        <dbReference type="ARBA" id="ARBA00022801"/>
    </source>
</evidence>
<organism evidence="3 4">
    <name type="scientific">Bacillus infantis</name>
    <dbReference type="NCBI Taxonomy" id="324767"/>
    <lineage>
        <taxon>Bacteria</taxon>
        <taxon>Bacillati</taxon>
        <taxon>Bacillota</taxon>
        <taxon>Bacilli</taxon>
        <taxon>Bacillales</taxon>
        <taxon>Bacillaceae</taxon>
        <taxon>Bacillus</taxon>
    </lineage>
</organism>
<dbReference type="Proteomes" id="UP000322139">
    <property type="component" value="Unassembled WGS sequence"/>
</dbReference>
<protein>
    <submittedName>
        <fullName evidence="3">NUDIX hydrolase</fullName>
    </submittedName>
</protein>
<dbReference type="CDD" id="cd04688">
    <property type="entry name" value="NUDIX_Hydrolase"/>
    <property type="match status" value="1"/>
</dbReference>
<accession>A0A5D4RAW8</accession>
<dbReference type="Gene3D" id="3.90.79.10">
    <property type="entry name" value="Nucleoside Triphosphate Pyrophosphohydrolase"/>
    <property type="match status" value="1"/>
</dbReference>
<dbReference type="InterPro" id="IPR000086">
    <property type="entry name" value="NUDIX_hydrolase_dom"/>
</dbReference>
<keyword evidence="1 3" id="KW-0378">Hydrolase</keyword>
<comment type="caution">
    <text evidence="3">The sequence shown here is derived from an EMBL/GenBank/DDBJ whole genome shotgun (WGS) entry which is preliminary data.</text>
</comment>
<dbReference type="SUPFAM" id="SSF55811">
    <property type="entry name" value="Nudix"/>
    <property type="match status" value="1"/>
</dbReference>
<dbReference type="GO" id="GO:0016787">
    <property type="term" value="F:hydrolase activity"/>
    <property type="evidence" value="ECO:0007669"/>
    <property type="project" value="UniProtKB-KW"/>
</dbReference>
<proteinExistence type="predicted"/>
<evidence type="ECO:0000313" key="3">
    <source>
        <dbReference type="EMBL" id="TYS47810.1"/>
    </source>
</evidence>
<gene>
    <name evidence="3" type="ORF">FZD51_12830</name>
</gene>
<dbReference type="RefSeq" id="WP_148975138.1">
    <property type="nucleotide sequence ID" value="NZ_VTER01000006.1"/>
</dbReference>
<reference evidence="3 4" key="1">
    <citation type="submission" date="2019-08" db="EMBL/GenBank/DDBJ databases">
        <title>Bacillus genomes from the desert of Cuatro Cienegas, Coahuila.</title>
        <authorList>
            <person name="Olmedo-Alvarez G."/>
        </authorList>
    </citation>
    <scope>NUCLEOTIDE SEQUENCE [LARGE SCALE GENOMIC DNA]</scope>
    <source>
        <strain evidence="3 4">CH446_14T</strain>
    </source>
</reference>
<dbReference type="InterPro" id="IPR015797">
    <property type="entry name" value="NUDIX_hydrolase-like_dom_sf"/>
</dbReference>
<sequence length="147" mass="16670">MIMKRPRANTLGIIYKDGRILAEKLSGKHSKGEGVFYRPLGGTIELGETSIDALKREFMEEIGAEINIVNYIACVENIYSINGNTGHELTQLYEAELVNESLYEEDSIPVNENGRNSEAKWIPVISFIEKREILFPAGLENYLNRYL</sequence>
<feature type="domain" description="Nudix hydrolase" evidence="2">
    <location>
        <begin position="5"/>
        <end position="147"/>
    </location>
</feature>
<evidence type="ECO:0000259" key="2">
    <source>
        <dbReference type="PROSITE" id="PS51462"/>
    </source>
</evidence>
<dbReference type="InterPro" id="IPR020084">
    <property type="entry name" value="NUDIX_hydrolase_CS"/>
</dbReference>
<dbReference type="PROSITE" id="PS00893">
    <property type="entry name" value="NUDIX_BOX"/>
    <property type="match status" value="1"/>
</dbReference>
<evidence type="ECO:0000313" key="4">
    <source>
        <dbReference type="Proteomes" id="UP000322139"/>
    </source>
</evidence>
<dbReference type="Pfam" id="PF00293">
    <property type="entry name" value="NUDIX"/>
    <property type="match status" value="1"/>
</dbReference>